<organism evidence="1">
    <name type="scientific">Turicibacter sanguinis</name>
    <dbReference type="NCBI Taxonomy" id="154288"/>
    <lineage>
        <taxon>Bacteria</taxon>
        <taxon>Bacillati</taxon>
        <taxon>Bacillota</taxon>
        <taxon>Erysipelotrichia</taxon>
        <taxon>Erysipelotrichales</taxon>
        <taxon>Turicibacteraceae</taxon>
        <taxon>Turicibacter</taxon>
    </lineage>
</organism>
<dbReference type="PANTHER" id="PTHR42208:SF1">
    <property type="entry name" value="HEAVY METAL TRANSPORTER"/>
    <property type="match status" value="1"/>
</dbReference>
<dbReference type="GO" id="GO:0046872">
    <property type="term" value="F:metal ion binding"/>
    <property type="evidence" value="ECO:0007669"/>
    <property type="project" value="InterPro"/>
</dbReference>
<dbReference type="InterPro" id="IPR017969">
    <property type="entry name" value="Heavy-metal-associated_CS"/>
</dbReference>
<accession>A0A6I3NK39</accession>
<dbReference type="PROSITE" id="PS50846">
    <property type="entry name" value="HMA_2"/>
    <property type="match status" value="1"/>
</dbReference>
<dbReference type="PROSITE" id="PS01047">
    <property type="entry name" value="HMA_1"/>
    <property type="match status" value="1"/>
</dbReference>
<proteinExistence type="predicted"/>
<dbReference type="PANTHER" id="PTHR42208">
    <property type="entry name" value="HEAVY METAL TRANSPORTER-RELATED"/>
    <property type="match status" value="1"/>
</dbReference>
<dbReference type="InterPro" id="IPR006121">
    <property type="entry name" value="HMA_dom"/>
</dbReference>
<dbReference type="InterPro" id="IPR008972">
    <property type="entry name" value="Cupredoxin"/>
</dbReference>
<dbReference type="Pfam" id="PF00403">
    <property type="entry name" value="HMA"/>
    <property type="match status" value="1"/>
</dbReference>
<name>A0A6I3NK39_9FIRM</name>
<evidence type="ECO:0000313" key="1">
    <source>
        <dbReference type="EMBL" id="MTL93135.1"/>
    </source>
</evidence>
<comment type="caution">
    <text evidence="1">The sequence shown here is derived from an EMBL/GenBank/DDBJ whole genome shotgun (WGS) entry which is preliminary data.</text>
</comment>
<reference evidence="1" key="1">
    <citation type="journal article" date="2019" name="Nat. Med.">
        <title>A library of human gut bacterial isolates paired with longitudinal multiomics data enables mechanistic microbiome research.</title>
        <authorList>
            <person name="Poyet M."/>
            <person name="Groussin M."/>
            <person name="Gibbons S.M."/>
            <person name="Avila-Pacheco J."/>
            <person name="Jiang X."/>
            <person name="Kearney S.M."/>
            <person name="Perrotta A.R."/>
            <person name="Berdy B."/>
            <person name="Zhao S."/>
            <person name="Lieberman T.D."/>
            <person name="Swanson P.K."/>
            <person name="Smith M."/>
            <person name="Roesemann S."/>
            <person name="Alexander J.E."/>
            <person name="Rich S.A."/>
            <person name="Livny J."/>
            <person name="Vlamakis H."/>
            <person name="Clish C."/>
            <person name="Bullock K."/>
            <person name="Deik A."/>
            <person name="Scott J."/>
            <person name="Pierce K.A."/>
            <person name="Xavier R.J."/>
            <person name="Alm E.J."/>
        </authorList>
    </citation>
    <scope>NUCLEOTIDE SEQUENCE</scope>
    <source>
        <strain evidence="1">BIOML-A179</strain>
    </source>
</reference>
<dbReference type="AlphaFoldDB" id="A0A6I3NK39"/>
<dbReference type="CDD" id="cd00371">
    <property type="entry name" value="HMA"/>
    <property type="match status" value="1"/>
</dbReference>
<protein>
    <submittedName>
        <fullName evidence="1">Uncharacterized protein</fullName>
    </submittedName>
</protein>
<dbReference type="RefSeq" id="WP_055277122.1">
    <property type="nucleotide sequence ID" value="NZ_CABJBH010000009.1"/>
</dbReference>
<sequence length="420" mass="46948">MKKMTFVIEGMSCMSCKQTIEKRLKKQNGIKKVGINYEAKRLNITFDESLISIEHLKLELELLGYQLKTEKEAREDKKLILLAIILIAIIYFLFERVTPDFSGLLTSNQNLSYIILFIIGITTSFHCVSMCGSLALSQVIHHENQVKRNILYNLGRIISYTLLGGIIGLLGGFVTTDIPFFNLMPIILGIIMIVMGLSKFGLIRELKIPMFKLGRYKSKFQCQGPFILGLANGLMPCGPLQLMQLYALGTGTFIQGALAMFFFSLGTVPLMLGLGLFLNKLSAFSRTFVFKLGAILIIFLGINMTLNGLTTIGFGSTLSLQTESRIEAEMMEGKQVVEFDLGRRNYEEIVVQKGVPVELIINASQGTLNGCNRTLILKDFNLKSDLKVGENVIKFMPTKTGTFTYSCWMGMIRNTIKVID</sequence>
<dbReference type="InterPro" id="IPR036163">
    <property type="entry name" value="HMA_dom_sf"/>
</dbReference>
<gene>
    <name evidence="1" type="ORF">GMA64_01180</name>
</gene>
<dbReference type="Gene3D" id="3.30.70.100">
    <property type="match status" value="1"/>
</dbReference>
<dbReference type="EMBL" id="WMQV01000002">
    <property type="protein sequence ID" value="MTL93135.1"/>
    <property type="molecule type" value="Genomic_DNA"/>
</dbReference>
<dbReference type="Gene3D" id="2.60.40.420">
    <property type="entry name" value="Cupredoxins - blue copper proteins"/>
    <property type="match status" value="1"/>
</dbReference>
<dbReference type="InterPro" id="IPR039447">
    <property type="entry name" value="UreH-like_TM_dom"/>
</dbReference>
<dbReference type="SUPFAM" id="SSF55008">
    <property type="entry name" value="HMA, heavy metal-associated domain"/>
    <property type="match status" value="1"/>
</dbReference>
<dbReference type="FunFam" id="3.30.70.100:FF:000001">
    <property type="entry name" value="ATPase copper transporting beta"/>
    <property type="match status" value="1"/>
</dbReference>
<dbReference type="Pfam" id="PF13386">
    <property type="entry name" value="DsbD_2"/>
    <property type="match status" value="1"/>
</dbReference>